<dbReference type="InterPro" id="IPR035892">
    <property type="entry name" value="C2_domain_sf"/>
</dbReference>
<dbReference type="WBParaSite" id="GPUH_0001358301-mRNA-1">
    <property type="protein sequence ID" value="GPUH_0001358301-mRNA-1"/>
    <property type="gene ID" value="GPUH_0001358301"/>
</dbReference>
<dbReference type="InterPro" id="IPR000008">
    <property type="entry name" value="C2_dom"/>
</dbReference>
<dbReference type="Proteomes" id="UP000271098">
    <property type="component" value="Unassembled WGS sequence"/>
</dbReference>
<dbReference type="SUPFAM" id="SSF49562">
    <property type="entry name" value="C2 domain (Calcium/lipid-binding domain, CaLB)"/>
    <property type="match status" value="1"/>
</dbReference>
<proteinExistence type="predicted"/>
<reference evidence="4" key="1">
    <citation type="submission" date="2016-06" db="UniProtKB">
        <authorList>
            <consortium name="WormBaseParasite"/>
        </authorList>
    </citation>
    <scope>IDENTIFICATION</scope>
</reference>
<dbReference type="Gene3D" id="2.60.40.150">
    <property type="entry name" value="C2 domain"/>
    <property type="match status" value="1"/>
</dbReference>
<organism evidence="4">
    <name type="scientific">Gongylonema pulchrum</name>
    <dbReference type="NCBI Taxonomy" id="637853"/>
    <lineage>
        <taxon>Eukaryota</taxon>
        <taxon>Metazoa</taxon>
        <taxon>Ecdysozoa</taxon>
        <taxon>Nematoda</taxon>
        <taxon>Chromadorea</taxon>
        <taxon>Rhabditida</taxon>
        <taxon>Spirurina</taxon>
        <taxon>Spiruromorpha</taxon>
        <taxon>Spiruroidea</taxon>
        <taxon>Gongylonematidae</taxon>
        <taxon>Gongylonema</taxon>
    </lineage>
</organism>
<name>A0A183DXX7_9BILA</name>
<accession>A0A183DXX7</accession>
<dbReference type="EMBL" id="UYRT01080344">
    <property type="protein sequence ID" value="VDN22551.1"/>
    <property type="molecule type" value="Genomic_DNA"/>
</dbReference>
<dbReference type="Pfam" id="PF00168">
    <property type="entry name" value="C2"/>
    <property type="match status" value="1"/>
</dbReference>
<reference evidence="2 3" key="2">
    <citation type="submission" date="2018-11" db="EMBL/GenBank/DDBJ databases">
        <authorList>
            <consortium name="Pathogen Informatics"/>
        </authorList>
    </citation>
    <scope>NUCLEOTIDE SEQUENCE [LARGE SCALE GENOMIC DNA]</scope>
</reference>
<gene>
    <name evidence="2" type="ORF">GPUH_LOCUS13568</name>
</gene>
<dbReference type="AlphaFoldDB" id="A0A183DXX7"/>
<evidence type="ECO:0000259" key="1">
    <source>
        <dbReference type="Pfam" id="PF00168"/>
    </source>
</evidence>
<evidence type="ECO:0000313" key="3">
    <source>
        <dbReference type="Proteomes" id="UP000271098"/>
    </source>
</evidence>
<evidence type="ECO:0000313" key="4">
    <source>
        <dbReference type="WBParaSite" id="GPUH_0001358301-mRNA-1"/>
    </source>
</evidence>
<keyword evidence="3" id="KW-1185">Reference proteome</keyword>
<sequence>MCSNNFQINYFLVPDILEDRALEVSVWNCGSLVGENSVIGSVVIPLHTLLNIPVDRKGAKVLDGWFNLSASSR</sequence>
<feature type="domain" description="C2" evidence="1">
    <location>
        <begin position="10"/>
        <end position="66"/>
    </location>
</feature>
<dbReference type="OrthoDB" id="5815242at2759"/>
<protein>
    <submittedName>
        <fullName evidence="4">C2 domain-containing protein</fullName>
    </submittedName>
</protein>
<evidence type="ECO:0000313" key="2">
    <source>
        <dbReference type="EMBL" id="VDN22551.1"/>
    </source>
</evidence>